<protein>
    <submittedName>
        <fullName evidence="1">Uncharacterized protein</fullName>
    </submittedName>
</protein>
<accession>A0AAV5L5H3</accession>
<comment type="caution">
    <text evidence="1">The sequence shown here is derived from an EMBL/GenBank/DDBJ whole genome shotgun (WGS) entry which is preliminary data.</text>
</comment>
<organism evidence="1 2">
    <name type="scientific">Rubroshorea leprosula</name>
    <dbReference type="NCBI Taxonomy" id="152421"/>
    <lineage>
        <taxon>Eukaryota</taxon>
        <taxon>Viridiplantae</taxon>
        <taxon>Streptophyta</taxon>
        <taxon>Embryophyta</taxon>
        <taxon>Tracheophyta</taxon>
        <taxon>Spermatophyta</taxon>
        <taxon>Magnoliopsida</taxon>
        <taxon>eudicotyledons</taxon>
        <taxon>Gunneridae</taxon>
        <taxon>Pentapetalae</taxon>
        <taxon>rosids</taxon>
        <taxon>malvids</taxon>
        <taxon>Malvales</taxon>
        <taxon>Dipterocarpaceae</taxon>
        <taxon>Rubroshorea</taxon>
    </lineage>
</organism>
<reference evidence="1 2" key="1">
    <citation type="journal article" date="2021" name="Commun. Biol.">
        <title>The genome of Shorea leprosula (Dipterocarpaceae) highlights the ecological relevance of drought in aseasonal tropical rainforests.</title>
        <authorList>
            <person name="Ng K.K.S."/>
            <person name="Kobayashi M.J."/>
            <person name="Fawcett J.A."/>
            <person name="Hatakeyama M."/>
            <person name="Paape T."/>
            <person name="Ng C.H."/>
            <person name="Ang C.C."/>
            <person name="Tnah L.H."/>
            <person name="Lee C.T."/>
            <person name="Nishiyama T."/>
            <person name="Sese J."/>
            <person name="O'Brien M.J."/>
            <person name="Copetti D."/>
            <person name="Mohd Noor M.I."/>
            <person name="Ong R.C."/>
            <person name="Putra M."/>
            <person name="Sireger I.Z."/>
            <person name="Indrioko S."/>
            <person name="Kosugi Y."/>
            <person name="Izuno A."/>
            <person name="Isagi Y."/>
            <person name="Lee S.L."/>
            <person name="Shimizu K.K."/>
        </authorList>
    </citation>
    <scope>NUCLEOTIDE SEQUENCE [LARGE SCALE GENOMIC DNA]</scope>
    <source>
        <strain evidence="1">214</strain>
    </source>
</reference>
<sequence length="49" mass="5567">MILEQILKFDLQILMVSDVNWISFELCAFMGPSHKCTASITFSDLDSRA</sequence>
<dbReference type="EMBL" id="BPVZ01000095">
    <property type="protein sequence ID" value="GKV32402.1"/>
    <property type="molecule type" value="Genomic_DNA"/>
</dbReference>
<dbReference type="AlphaFoldDB" id="A0AAV5L5H3"/>
<gene>
    <name evidence="1" type="ORF">SLEP1_g41011</name>
</gene>
<name>A0AAV5L5H3_9ROSI</name>
<dbReference type="Proteomes" id="UP001054252">
    <property type="component" value="Unassembled WGS sequence"/>
</dbReference>
<evidence type="ECO:0000313" key="2">
    <source>
        <dbReference type="Proteomes" id="UP001054252"/>
    </source>
</evidence>
<evidence type="ECO:0000313" key="1">
    <source>
        <dbReference type="EMBL" id="GKV32402.1"/>
    </source>
</evidence>
<keyword evidence="2" id="KW-1185">Reference proteome</keyword>
<proteinExistence type="predicted"/>